<name>A0A9Q3GDZ0_9BASI</name>
<dbReference type="AlphaFoldDB" id="A0A9Q3GDZ0"/>
<dbReference type="EMBL" id="AVOT02000629">
    <property type="protein sequence ID" value="MBW0463780.1"/>
    <property type="molecule type" value="Genomic_DNA"/>
</dbReference>
<protein>
    <submittedName>
        <fullName evidence="1">Uncharacterized protein</fullName>
    </submittedName>
</protein>
<organism evidence="1 2">
    <name type="scientific">Austropuccinia psidii MF-1</name>
    <dbReference type="NCBI Taxonomy" id="1389203"/>
    <lineage>
        <taxon>Eukaryota</taxon>
        <taxon>Fungi</taxon>
        <taxon>Dikarya</taxon>
        <taxon>Basidiomycota</taxon>
        <taxon>Pucciniomycotina</taxon>
        <taxon>Pucciniomycetes</taxon>
        <taxon>Pucciniales</taxon>
        <taxon>Sphaerophragmiaceae</taxon>
        <taxon>Austropuccinia</taxon>
    </lineage>
</organism>
<accession>A0A9Q3GDZ0</accession>
<keyword evidence="2" id="KW-1185">Reference proteome</keyword>
<dbReference type="Proteomes" id="UP000765509">
    <property type="component" value="Unassembled WGS sequence"/>
</dbReference>
<proteinExistence type="predicted"/>
<reference evidence="1" key="1">
    <citation type="submission" date="2021-03" db="EMBL/GenBank/DDBJ databases">
        <title>Draft genome sequence of rust myrtle Austropuccinia psidii MF-1, a brazilian biotype.</title>
        <authorList>
            <person name="Quecine M.C."/>
            <person name="Pachon D.M.R."/>
            <person name="Bonatelli M.L."/>
            <person name="Correr F.H."/>
            <person name="Franceschini L.M."/>
            <person name="Leite T.F."/>
            <person name="Margarido G.R.A."/>
            <person name="Almeida C.A."/>
            <person name="Ferrarezi J.A."/>
            <person name="Labate C.A."/>
        </authorList>
    </citation>
    <scope>NUCLEOTIDE SEQUENCE</scope>
    <source>
        <strain evidence="1">MF-1</strain>
    </source>
</reference>
<gene>
    <name evidence="1" type="ORF">O181_003495</name>
</gene>
<dbReference type="OrthoDB" id="4360000at2759"/>
<evidence type="ECO:0000313" key="2">
    <source>
        <dbReference type="Proteomes" id="UP000765509"/>
    </source>
</evidence>
<sequence>MLPVDYLKKNLLTVHPTAKYFYSMWKKAFEYEEQFIKSSKEYDKRRYKSNKELDFKEGDQVLVPTLHFKNLTSPNNMREYYVGPLTIIKLLRNNVVEAKLTEEFSKKHPVFTVSLVKPYNQTYEEKFPKRKVVEEGSPGPVKGILIAWKFNINGKYNRQYLVRFKNQPEYKDKCLPEWDIPDGQIHLRRRE</sequence>
<comment type="caution">
    <text evidence="1">The sequence shown here is derived from an EMBL/GenBank/DDBJ whole genome shotgun (WGS) entry which is preliminary data.</text>
</comment>
<evidence type="ECO:0000313" key="1">
    <source>
        <dbReference type="EMBL" id="MBW0463780.1"/>
    </source>
</evidence>